<dbReference type="EMBL" id="MFKF01000399">
    <property type="protein sequence ID" value="OGG44589.1"/>
    <property type="molecule type" value="Genomic_DNA"/>
</dbReference>
<dbReference type="AlphaFoldDB" id="A0A1F6C619"/>
<dbReference type="Gene3D" id="3.40.50.150">
    <property type="entry name" value="Vaccinia Virus protein VP39"/>
    <property type="match status" value="1"/>
</dbReference>
<dbReference type="Pfam" id="PF13489">
    <property type="entry name" value="Methyltransf_23"/>
    <property type="match status" value="1"/>
</dbReference>
<dbReference type="InterPro" id="IPR029063">
    <property type="entry name" value="SAM-dependent_MTases_sf"/>
</dbReference>
<dbReference type="GO" id="GO:0032259">
    <property type="term" value="P:methylation"/>
    <property type="evidence" value="ECO:0007669"/>
    <property type="project" value="UniProtKB-KW"/>
</dbReference>
<dbReference type="GO" id="GO:0008168">
    <property type="term" value="F:methyltransferase activity"/>
    <property type="evidence" value="ECO:0007669"/>
    <property type="project" value="UniProtKB-KW"/>
</dbReference>
<comment type="caution">
    <text evidence="2">The sequence shown here is derived from an EMBL/GenBank/DDBJ whole genome shotgun (WGS) entry which is preliminary data.</text>
</comment>
<evidence type="ECO:0000259" key="1">
    <source>
        <dbReference type="Pfam" id="PF08484"/>
    </source>
</evidence>
<dbReference type="InterPro" id="IPR013691">
    <property type="entry name" value="MeTrfase_14"/>
</dbReference>
<sequence>MSAENACPVCSSSGISAFFEVSGAPVQIGLQWPSQEAARRCPKGDIRLGFCRDCGFITNLAFEPARLEYTPAYDNSLHFSPFFKAYARSEALRLIERHNLYDKDVIEIGCGKGDFLSLLCELGNNRGVGFDPGGEHPHPDPRVTLIRDFYSGRYASHRGDLICCRHVFEHVHNPTDFLRTLRFAIGDRLSAVVYFEVPNVSPILRDLSVWDVIYEHCSYFSRESLARAFALCGFRVYDLAETYEGQYLRVEALPCKEAVDLRRELKAETRDVSAFADDCRGLIEAWRSYLDTVQQAGQRVVLWGAGAKGVSFMNMLKGQGWIEYVVDINPRKQGRYVAGTGQRIVPPEFLRDYRPGVIIVMNPVYQGEIQRMTERLGVTAEFRCA</sequence>
<evidence type="ECO:0000313" key="2">
    <source>
        <dbReference type="EMBL" id="OGG44589.1"/>
    </source>
</evidence>
<evidence type="ECO:0000313" key="3">
    <source>
        <dbReference type="Proteomes" id="UP000178606"/>
    </source>
</evidence>
<keyword evidence="2" id="KW-0808">Transferase</keyword>
<dbReference type="Pfam" id="PF08484">
    <property type="entry name" value="Methyltransf_14"/>
    <property type="match status" value="1"/>
</dbReference>
<dbReference type="Gene3D" id="3.40.50.720">
    <property type="entry name" value="NAD(P)-binding Rossmann-like Domain"/>
    <property type="match status" value="1"/>
</dbReference>
<name>A0A1F6C619_HANXR</name>
<feature type="domain" description="C-methyltransferase" evidence="1">
    <location>
        <begin position="270"/>
        <end position="373"/>
    </location>
</feature>
<keyword evidence="2" id="KW-0489">Methyltransferase</keyword>
<dbReference type="Proteomes" id="UP000178606">
    <property type="component" value="Unassembled WGS sequence"/>
</dbReference>
<accession>A0A1F6C619</accession>
<proteinExistence type="predicted"/>
<protein>
    <submittedName>
        <fullName evidence="2">Methyltransferase</fullName>
    </submittedName>
</protein>
<organism evidence="2 3">
    <name type="scientific">Handelsmanbacteria sp. (strain RIFCSPLOWO2_12_FULL_64_10)</name>
    <dbReference type="NCBI Taxonomy" id="1817868"/>
    <lineage>
        <taxon>Bacteria</taxon>
        <taxon>Candidatus Handelsmaniibacteriota</taxon>
    </lineage>
</organism>
<reference evidence="2 3" key="1">
    <citation type="journal article" date="2016" name="Nat. Commun.">
        <title>Thousands of microbial genomes shed light on interconnected biogeochemical processes in an aquifer system.</title>
        <authorList>
            <person name="Anantharaman K."/>
            <person name="Brown C.T."/>
            <person name="Hug L.A."/>
            <person name="Sharon I."/>
            <person name="Castelle C.J."/>
            <person name="Probst A.J."/>
            <person name="Thomas B.C."/>
            <person name="Singh A."/>
            <person name="Wilkins M.J."/>
            <person name="Karaoz U."/>
            <person name="Brodie E.L."/>
            <person name="Williams K.H."/>
            <person name="Hubbard S.S."/>
            <person name="Banfield J.F."/>
        </authorList>
    </citation>
    <scope>NUCLEOTIDE SEQUENCE [LARGE SCALE GENOMIC DNA]</scope>
    <source>
        <strain evidence="3">RIFCSPLOWO2_12_FULL_64_10</strain>
    </source>
</reference>
<dbReference type="SUPFAM" id="SSF53335">
    <property type="entry name" value="S-adenosyl-L-methionine-dependent methyltransferases"/>
    <property type="match status" value="1"/>
</dbReference>
<gene>
    <name evidence="2" type="ORF">A3F84_05515</name>
</gene>